<feature type="region of interest" description="Disordered" evidence="1">
    <location>
        <begin position="1"/>
        <end position="61"/>
    </location>
</feature>
<reference evidence="3" key="1">
    <citation type="journal article" date="2014" name="Genome Announc.">
        <title>Genome sequence and annotation of Acremonium chrysogenum, producer of the beta-lactam antibiotic cephalosporin C.</title>
        <authorList>
            <person name="Terfehr D."/>
            <person name="Dahlmann T.A."/>
            <person name="Specht T."/>
            <person name="Zadra I."/>
            <person name="Kuernsteiner H."/>
            <person name="Kueck U."/>
        </authorList>
    </citation>
    <scope>NUCLEOTIDE SEQUENCE [LARGE SCALE GENOMIC DNA]</scope>
    <source>
        <strain evidence="3">ATCC 11550 / CBS 779.69 / DSM 880 / IAM 14645 / JCM 23072 / IMI 49137</strain>
    </source>
</reference>
<feature type="compositionally biased region" description="Basic and acidic residues" evidence="1">
    <location>
        <begin position="47"/>
        <end position="61"/>
    </location>
</feature>
<dbReference type="EMBL" id="JPKY01000034">
    <property type="protein sequence ID" value="KFH45321.1"/>
    <property type="molecule type" value="Genomic_DNA"/>
</dbReference>
<feature type="compositionally biased region" description="Polar residues" evidence="1">
    <location>
        <begin position="244"/>
        <end position="256"/>
    </location>
</feature>
<evidence type="ECO:0000313" key="3">
    <source>
        <dbReference type="Proteomes" id="UP000029964"/>
    </source>
</evidence>
<organism evidence="2 3">
    <name type="scientific">Hapsidospora chrysogenum (strain ATCC 11550 / CBS 779.69 / DSM 880 / IAM 14645 / JCM 23072 / IMI 49137)</name>
    <name type="common">Acremonium chrysogenum</name>
    <dbReference type="NCBI Taxonomy" id="857340"/>
    <lineage>
        <taxon>Eukaryota</taxon>
        <taxon>Fungi</taxon>
        <taxon>Dikarya</taxon>
        <taxon>Ascomycota</taxon>
        <taxon>Pezizomycotina</taxon>
        <taxon>Sordariomycetes</taxon>
        <taxon>Hypocreomycetidae</taxon>
        <taxon>Hypocreales</taxon>
        <taxon>Bionectriaceae</taxon>
        <taxon>Hapsidospora</taxon>
    </lineage>
</organism>
<feature type="compositionally biased region" description="Basic and acidic residues" evidence="1">
    <location>
        <begin position="424"/>
        <end position="434"/>
    </location>
</feature>
<protein>
    <submittedName>
        <fullName evidence="2">Uncharacterized protein</fullName>
    </submittedName>
</protein>
<dbReference type="Proteomes" id="UP000029964">
    <property type="component" value="Unassembled WGS sequence"/>
</dbReference>
<dbReference type="HOGENOM" id="CLU_026242_1_0_1"/>
<sequence length="481" mass="52253">MALPSEFHIPGAFHADGVHPGIFRPPDTSPTSPANSGYLPDRPNQANDEHANPKRKRFHDDFSARIRDQKTRDGPALDTFGSPAVTKAGGTYMFSGQLDSPSEPACFSNDFLEESMFSDSDYRRMLGTKRPRDEIDPNGSIFGLSSLAQQQQQKQQQHGHSNSQSWGALAAIGGVVGRIWQFCTAGTFKGFHAGGGRGYDLRPSVDDVSMLQDESHDNFGQGETAPGQRYPKASGDWPEKNFEETTYTESRASTPTAPAPKRRQTAATDDLGKNWVMINDPNAPGGSRPGTPDARARRTTGTFHPSPRNRNHAPAVTTGRRISTPAARRSIGHRPSLASTPTVTTTERPASSASFASPRSPSPTKTTNAAATTSSSASTTHPARRHRNTASFAATPSHRRSHSGASTAPSRVAKAESFQSSPRLDPEAKKLAARRKREEEFADVRMNAFNKTLQDMIRQGQEALATKVSVEGEEMWEDDDE</sequence>
<comment type="caution">
    <text evidence="2">The sequence shown here is derived from an EMBL/GenBank/DDBJ whole genome shotgun (WGS) entry which is preliminary data.</text>
</comment>
<gene>
    <name evidence="2" type="ORF">ACRE_038810</name>
</gene>
<feature type="compositionally biased region" description="Polar residues" evidence="1">
    <location>
        <begin position="337"/>
        <end position="347"/>
    </location>
</feature>
<feature type="compositionally biased region" description="Low complexity" evidence="1">
    <location>
        <begin position="348"/>
        <end position="381"/>
    </location>
</feature>
<proteinExistence type="predicted"/>
<feature type="region of interest" description="Disordered" evidence="1">
    <location>
        <begin position="214"/>
        <end position="434"/>
    </location>
</feature>
<dbReference type="OrthoDB" id="5138418at2759"/>
<name>A0A086T7I9_HAPC1</name>
<evidence type="ECO:0000256" key="1">
    <source>
        <dbReference type="SAM" id="MobiDB-lite"/>
    </source>
</evidence>
<dbReference type="STRING" id="857340.A0A086T7I9"/>
<keyword evidence="3" id="KW-1185">Reference proteome</keyword>
<accession>A0A086T7I9</accession>
<evidence type="ECO:0000313" key="2">
    <source>
        <dbReference type="EMBL" id="KFH45321.1"/>
    </source>
</evidence>
<dbReference type="AlphaFoldDB" id="A0A086T7I9"/>